<protein>
    <submittedName>
        <fullName evidence="5">CBS domain-containing protein</fullName>
    </submittedName>
</protein>
<feature type="domain" description="CBS" evidence="3">
    <location>
        <begin position="8"/>
        <end position="70"/>
    </location>
</feature>
<sequence>MKVADILRTKESRVVTVRSGETIEEAIRLMKSENISALVVKDVCRTEGNAVAGMLSERDVVYALLERGASVLKTPVFMLMSRAPQTCSPDDSVVHALELMDRHHIRHLPVLDGATLVGVVSARDFTKLQLTEMITHTQPSTQETPVYAH</sequence>
<dbReference type="InterPro" id="IPR046342">
    <property type="entry name" value="CBS_dom_sf"/>
</dbReference>
<dbReference type="Gene3D" id="3.10.580.10">
    <property type="entry name" value="CBS-domain"/>
    <property type="match status" value="1"/>
</dbReference>
<feature type="domain" description="CBS" evidence="3">
    <location>
        <begin position="80"/>
        <end position="140"/>
    </location>
</feature>
<keyword evidence="1 2" id="KW-0129">CBS domain</keyword>
<dbReference type="Pfam" id="PF00571">
    <property type="entry name" value="CBS"/>
    <property type="match status" value="2"/>
</dbReference>
<reference evidence="4 7" key="2">
    <citation type="submission" date="2023-11" db="EMBL/GenBank/DDBJ databases">
        <title>MicrobeMod: A computational toolkit for identifying prokaryotic methylation and restriction-modification with nanopore sequencing.</title>
        <authorList>
            <person name="Crits-Christoph A."/>
            <person name="Kang S.C."/>
            <person name="Lee H."/>
            <person name="Ostrov N."/>
        </authorList>
    </citation>
    <scope>NUCLEOTIDE SEQUENCE [LARGE SCALE GENOMIC DNA]</scope>
    <source>
        <strain evidence="4 7">ATCC 29145</strain>
    </source>
</reference>
<name>A0A0P0EHQ0_AZOBR</name>
<evidence type="ECO:0000313" key="6">
    <source>
        <dbReference type="Proteomes" id="UP000298774"/>
    </source>
</evidence>
<dbReference type="EMBL" id="CP032339">
    <property type="protein sequence ID" value="QCO07775.1"/>
    <property type="molecule type" value="Genomic_DNA"/>
</dbReference>
<dbReference type="Proteomes" id="UP001277471">
    <property type="component" value="Unassembled WGS sequence"/>
</dbReference>
<evidence type="ECO:0000313" key="4">
    <source>
        <dbReference type="EMBL" id="MDX5953889.1"/>
    </source>
</evidence>
<dbReference type="EMBL" id="JAWXYC010000004">
    <property type="protein sequence ID" value="MDX5953889.1"/>
    <property type="molecule type" value="Genomic_DNA"/>
</dbReference>
<keyword evidence="7" id="KW-1185">Reference proteome</keyword>
<dbReference type="InterPro" id="IPR044725">
    <property type="entry name" value="CBSX3_CBS_dom"/>
</dbReference>
<evidence type="ECO:0000256" key="2">
    <source>
        <dbReference type="PROSITE-ProRule" id="PRU00703"/>
    </source>
</evidence>
<dbReference type="PANTHER" id="PTHR43080">
    <property type="entry name" value="CBS DOMAIN-CONTAINING PROTEIN CBSX3, MITOCHONDRIAL"/>
    <property type="match status" value="1"/>
</dbReference>
<accession>A0A0P0EHQ0</accession>
<dbReference type="GeneID" id="56448269"/>
<dbReference type="Proteomes" id="UP000298774">
    <property type="component" value="Chromosome"/>
</dbReference>
<dbReference type="RefSeq" id="WP_059398766.1">
    <property type="nucleotide sequence ID" value="NZ_CP012914.1"/>
</dbReference>
<evidence type="ECO:0000259" key="3">
    <source>
        <dbReference type="PROSITE" id="PS51371"/>
    </source>
</evidence>
<dbReference type="PANTHER" id="PTHR43080:SF2">
    <property type="entry name" value="CBS DOMAIN-CONTAINING PROTEIN"/>
    <property type="match status" value="1"/>
</dbReference>
<evidence type="ECO:0000313" key="5">
    <source>
        <dbReference type="EMBL" id="QCO07775.1"/>
    </source>
</evidence>
<organism evidence="5 6">
    <name type="scientific">Azospirillum brasilense</name>
    <dbReference type="NCBI Taxonomy" id="192"/>
    <lineage>
        <taxon>Bacteria</taxon>
        <taxon>Pseudomonadati</taxon>
        <taxon>Pseudomonadota</taxon>
        <taxon>Alphaproteobacteria</taxon>
        <taxon>Rhodospirillales</taxon>
        <taxon>Azospirillaceae</taxon>
        <taxon>Azospirillum</taxon>
    </lineage>
</organism>
<gene>
    <name evidence="5" type="ORF">D3868_01165</name>
    <name evidence="4" type="ORF">SIM66_22185</name>
</gene>
<evidence type="ECO:0000313" key="7">
    <source>
        <dbReference type="Proteomes" id="UP001277471"/>
    </source>
</evidence>
<proteinExistence type="predicted"/>
<dbReference type="SUPFAM" id="SSF54631">
    <property type="entry name" value="CBS-domain pair"/>
    <property type="match status" value="1"/>
</dbReference>
<dbReference type="KEGG" id="abf:AMK58_06995"/>
<reference evidence="5 6" key="1">
    <citation type="submission" date="2018-09" db="EMBL/GenBank/DDBJ databases">
        <title>Whole genome based analysis of evolution and adaptive divergence in Indian and Brazilian strains of Azospirillum brasilense.</title>
        <authorList>
            <person name="Singh C."/>
            <person name="Tripathi A.K."/>
        </authorList>
    </citation>
    <scope>NUCLEOTIDE SEQUENCE [LARGE SCALE GENOMIC DNA]</scope>
    <source>
        <strain evidence="5 6">MTCC4038</strain>
    </source>
</reference>
<dbReference type="CDD" id="cd04623">
    <property type="entry name" value="CBS_pair_bac_euk"/>
    <property type="match status" value="1"/>
</dbReference>
<dbReference type="SMART" id="SM00116">
    <property type="entry name" value="CBS"/>
    <property type="match status" value="2"/>
</dbReference>
<dbReference type="InterPro" id="IPR051257">
    <property type="entry name" value="Diverse_CBS-Domain"/>
</dbReference>
<dbReference type="AlphaFoldDB" id="A0A0P0EHQ0"/>
<dbReference type="PROSITE" id="PS51371">
    <property type="entry name" value="CBS"/>
    <property type="match status" value="2"/>
</dbReference>
<dbReference type="InterPro" id="IPR000644">
    <property type="entry name" value="CBS_dom"/>
</dbReference>
<evidence type="ECO:0000256" key="1">
    <source>
        <dbReference type="ARBA" id="ARBA00023122"/>
    </source>
</evidence>